<proteinExistence type="predicted"/>
<gene>
    <name evidence="1" type="ORF">LCGC14_2757590</name>
</gene>
<evidence type="ECO:0000313" key="1">
    <source>
        <dbReference type="EMBL" id="KKK87005.1"/>
    </source>
</evidence>
<protein>
    <submittedName>
        <fullName evidence="1">Uncharacterized protein</fullName>
    </submittedName>
</protein>
<accession>A0A0F8ZLV1</accession>
<dbReference type="AlphaFoldDB" id="A0A0F8ZLV1"/>
<dbReference type="EMBL" id="LAZR01050595">
    <property type="protein sequence ID" value="KKK87005.1"/>
    <property type="molecule type" value="Genomic_DNA"/>
</dbReference>
<comment type="caution">
    <text evidence="1">The sequence shown here is derived from an EMBL/GenBank/DDBJ whole genome shotgun (WGS) entry which is preliminary data.</text>
</comment>
<sequence>MTKQELIAHFQEQKKIIEREIVFWQAQPDAEAEKPKLGHGDFGTNKEGDLRLVIAKTNGVLTLAGCVKLGCCVETVDEIRKEGFILGNIFDLLKEQSVDLTFFAFDVHHCEINTVDFPHAPIHFAGNWHTLSEIEEIHHKLGRVIATLKRKQSLT</sequence>
<name>A0A0F8ZLV1_9ZZZZ</name>
<reference evidence="1" key="1">
    <citation type="journal article" date="2015" name="Nature">
        <title>Complex archaea that bridge the gap between prokaryotes and eukaryotes.</title>
        <authorList>
            <person name="Spang A."/>
            <person name="Saw J.H."/>
            <person name="Jorgensen S.L."/>
            <person name="Zaremba-Niedzwiedzka K."/>
            <person name="Martijn J."/>
            <person name="Lind A.E."/>
            <person name="van Eijk R."/>
            <person name="Schleper C."/>
            <person name="Guy L."/>
            <person name="Ettema T.J."/>
        </authorList>
    </citation>
    <scope>NUCLEOTIDE SEQUENCE</scope>
</reference>
<organism evidence="1">
    <name type="scientific">marine sediment metagenome</name>
    <dbReference type="NCBI Taxonomy" id="412755"/>
    <lineage>
        <taxon>unclassified sequences</taxon>
        <taxon>metagenomes</taxon>
        <taxon>ecological metagenomes</taxon>
    </lineage>
</organism>